<reference evidence="2" key="1">
    <citation type="submission" date="2016-10" db="EMBL/GenBank/DDBJ databases">
        <authorList>
            <person name="Benchimol M."/>
            <person name="Almeida L.G."/>
            <person name="Vasconcelos A.T."/>
            <person name="Perreira-Neves A."/>
            <person name="Rosa I.A."/>
            <person name="Tasca T."/>
            <person name="Bogo M.R."/>
            <person name="de Souza W."/>
        </authorList>
    </citation>
    <scope>NUCLEOTIDE SEQUENCE [LARGE SCALE GENOMIC DNA]</scope>
    <source>
        <strain evidence="2">K</strain>
    </source>
</reference>
<comment type="caution">
    <text evidence="2">The sequence shown here is derived from an EMBL/GenBank/DDBJ whole genome shotgun (WGS) entry which is preliminary data.</text>
</comment>
<dbReference type="AlphaFoldDB" id="A0A1J4JM60"/>
<evidence type="ECO:0000313" key="2">
    <source>
        <dbReference type="EMBL" id="OHT00191.1"/>
    </source>
</evidence>
<dbReference type="InterPro" id="IPR036249">
    <property type="entry name" value="Thioredoxin-like_sf"/>
</dbReference>
<feature type="transmembrane region" description="Helical" evidence="1">
    <location>
        <begin position="344"/>
        <end position="364"/>
    </location>
</feature>
<dbReference type="OrthoDB" id="10632315at2759"/>
<keyword evidence="1" id="KW-0812">Transmembrane</keyword>
<dbReference type="RefSeq" id="XP_068353327.1">
    <property type="nucleotide sequence ID" value="XM_068508930.1"/>
</dbReference>
<evidence type="ECO:0000313" key="3">
    <source>
        <dbReference type="Proteomes" id="UP000179807"/>
    </source>
</evidence>
<dbReference type="GeneID" id="94843634"/>
<keyword evidence="1" id="KW-0472">Membrane</keyword>
<dbReference type="SUPFAM" id="SSF52833">
    <property type="entry name" value="Thioredoxin-like"/>
    <property type="match status" value="1"/>
</dbReference>
<dbReference type="Proteomes" id="UP000179807">
    <property type="component" value="Unassembled WGS sequence"/>
</dbReference>
<dbReference type="VEuPathDB" id="TrichDB:TRFO_33177"/>
<keyword evidence="1" id="KW-1133">Transmembrane helix</keyword>
<evidence type="ECO:0000256" key="1">
    <source>
        <dbReference type="SAM" id="Phobius"/>
    </source>
</evidence>
<dbReference type="EMBL" id="MLAK01000967">
    <property type="protein sequence ID" value="OHT00191.1"/>
    <property type="molecule type" value="Genomic_DNA"/>
</dbReference>
<organism evidence="2 3">
    <name type="scientific">Tritrichomonas foetus</name>
    <dbReference type="NCBI Taxonomy" id="1144522"/>
    <lineage>
        <taxon>Eukaryota</taxon>
        <taxon>Metamonada</taxon>
        <taxon>Parabasalia</taxon>
        <taxon>Tritrichomonadida</taxon>
        <taxon>Tritrichomonadidae</taxon>
        <taxon>Tritrichomonas</taxon>
    </lineage>
</organism>
<keyword evidence="3" id="KW-1185">Reference proteome</keyword>
<accession>A0A1J4JM60</accession>
<proteinExistence type="predicted"/>
<dbReference type="Gene3D" id="3.40.30.10">
    <property type="entry name" value="Glutaredoxin"/>
    <property type="match status" value="1"/>
</dbReference>
<evidence type="ECO:0008006" key="4">
    <source>
        <dbReference type="Google" id="ProtNLM"/>
    </source>
</evidence>
<protein>
    <recommendedName>
        <fullName evidence="4">Thioredoxin domain-containing protein</fullName>
    </recommendedName>
</protein>
<gene>
    <name evidence="2" type="ORF">TRFO_33177</name>
</gene>
<name>A0A1J4JM60_9EUKA</name>
<sequence>MIFFTFLFIYWDFNFDDLQEKIKDSVLMPMFVICYVPKCTGCAKIKETYNDFIAMTGNRTDIYTSMVNCIEYEDYCKYMNTTVTPTSVLIMGENPRYWPKTTVNSAEEWNTFIDRYIGGNLKKIKSKEQLDEVIQKTTENGGVTYYLQVPKDNDENLRKIRRRAYHFLIYNVSFAYSIDESLEKPKFQRFYSKNCKIEFNDDFSQIDDFINEIKFGPTHKYNMDEWNKIKNVKMAVVVNENELLEIQKNELIRLSDSFCTKVNFGWISIQETPEIMNEFSLQNDFPINLISDESRNCYSTTKHRLMDIYKSKFIHKFLNQQIECGEMFGHIEVQKTEHKVNNHINAGIFTIGYITSGLLIIGLLRLRDDPESKIE</sequence>